<feature type="region of interest" description="Disordered" evidence="1">
    <location>
        <begin position="279"/>
        <end position="300"/>
    </location>
</feature>
<sequence length="547" mass="56200">MHTERSFAHASPLRGSINKQKGAVLLIVLVFSILASLLVVTSLRDNLVQERLSGNFQKQVNAQLTAEQGMYESYNTLKATLIKAPQSTAVSLHDSLPKSASGSIDSSAYTLTKTVTPSAELSVNSTGQHLEGQAKLNALFALKGAKGNNIFNDAIVSCESLNLTGSSTIDGYDSRKGAYGDSFNNDQGNSQLNKHGKGNVTTVEPNADVTLSGNSPIYGDVSATGNVTLTGSSSLMGNIQSNKDVIVGTGTVGGNIAAGHNFELKNSGTVEGSVQANNNASTAPGAKVNGTLQYGGDGTFHQNSSIGQTVNLAPNVPPVPTKSCDPLDIGAVMGGFKMPNNGARTIASTQNVTISPTGSTASSGNSNAFPALSSSSENIFGSETPVFNLDSLVMSSDGVLNISGGDVTLIINGDFKMSGANQLNIAPGSSLTLFVNGEVSFTAGTNNGNNIKSQTLTSSNKPPLAIYSGSNKDVTVSGSVPIYAALYAPKSKVNLPGGPEIFGSVRGKSITATGDGKIHYDNALGEADLGSDNAIPPAIVLKGWQYL</sequence>
<dbReference type="EMBL" id="JAMTCC010000033">
    <property type="protein sequence ID" value="MCT7947121.1"/>
    <property type="molecule type" value="Genomic_DNA"/>
</dbReference>
<organism evidence="4 5">
    <name type="scientific">Shewanella septentrionalis</name>
    <dbReference type="NCBI Taxonomy" id="2952223"/>
    <lineage>
        <taxon>Bacteria</taxon>
        <taxon>Pseudomonadati</taxon>
        <taxon>Pseudomonadota</taxon>
        <taxon>Gammaproteobacteria</taxon>
        <taxon>Alteromonadales</taxon>
        <taxon>Shewanellaceae</taxon>
        <taxon>Shewanella</taxon>
    </lineage>
</organism>
<dbReference type="Proteomes" id="UP001155604">
    <property type="component" value="Unassembled WGS sequence"/>
</dbReference>
<evidence type="ECO:0000259" key="3">
    <source>
        <dbReference type="Pfam" id="PF23981"/>
    </source>
</evidence>
<dbReference type="RefSeq" id="WP_261273458.1">
    <property type="nucleotide sequence ID" value="NZ_JAMTCC010000033.1"/>
</dbReference>
<proteinExistence type="predicted"/>
<feature type="domain" description="DUF7305" evidence="3">
    <location>
        <begin position="389"/>
        <end position="525"/>
    </location>
</feature>
<name>A0A9X2WX84_9GAMM</name>
<evidence type="ECO:0000313" key="4">
    <source>
        <dbReference type="EMBL" id="MCT7947121.1"/>
    </source>
</evidence>
<dbReference type="AlphaFoldDB" id="A0A9X2WX84"/>
<feature type="transmembrane region" description="Helical" evidence="2">
    <location>
        <begin position="23"/>
        <end position="43"/>
    </location>
</feature>
<accession>A0A9X2WX84</accession>
<reference evidence="4" key="1">
    <citation type="journal article" date="2023" name="Int. J. Syst. Evol. Microbiol.">
        <title>&lt;i&gt;Shewanella septentrionalis&lt;/i&gt; sp. nov. and &lt;i&gt;Shewanella holmiensis&lt;/i&gt; sp. nov., isolated from Baltic Sea water and sediments.</title>
        <authorList>
            <person name="Martin-Rodriguez A.J."/>
            <person name="Thorell K."/>
            <person name="Joffre E."/>
            <person name="Jensie-Markopoulos S."/>
            <person name="Moore E.R.B."/>
            <person name="Sjoling A."/>
        </authorList>
    </citation>
    <scope>NUCLEOTIDE SEQUENCE</scope>
    <source>
        <strain evidence="4">SP1W3</strain>
    </source>
</reference>
<feature type="region of interest" description="Disordered" evidence="1">
    <location>
        <begin position="180"/>
        <end position="199"/>
    </location>
</feature>
<evidence type="ECO:0000256" key="1">
    <source>
        <dbReference type="SAM" id="MobiDB-lite"/>
    </source>
</evidence>
<comment type="caution">
    <text evidence="4">The sequence shown here is derived from an EMBL/GenBank/DDBJ whole genome shotgun (WGS) entry which is preliminary data.</text>
</comment>
<protein>
    <submittedName>
        <fullName evidence="4">Polymer-forming cytoskeletal protein</fullName>
    </submittedName>
</protein>
<keyword evidence="2" id="KW-0812">Transmembrane</keyword>
<dbReference type="Pfam" id="PF23981">
    <property type="entry name" value="DUF7305"/>
    <property type="match status" value="1"/>
</dbReference>
<keyword evidence="2" id="KW-0472">Membrane</keyword>
<dbReference type="Pfam" id="PF04519">
    <property type="entry name" value="Bactofilin"/>
    <property type="match status" value="1"/>
</dbReference>
<evidence type="ECO:0000256" key="2">
    <source>
        <dbReference type="SAM" id="Phobius"/>
    </source>
</evidence>
<gene>
    <name evidence="4" type="ORF">NE536_17310</name>
</gene>
<feature type="compositionally biased region" description="Polar residues" evidence="1">
    <location>
        <begin position="182"/>
        <end position="199"/>
    </location>
</feature>
<dbReference type="InterPro" id="IPR055729">
    <property type="entry name" value="DUF7305"/>
</dbReference>
<keyword evidence="2" id="KW-1133">Transmembrane helix</keyword>
<evidence type="ECO:0000313" key="5">
    <source>
        <dbReference type="Proteomes" id="UP001155604"/>
    </source>
</evidence>
<keyword evidence="5" id="KW-1185">Reference proteome</keyword>
<dbReference type="InterPro" id="IPR007607">
    <property type="entry name" value="BacA/B"/>
</dbReference>